<dbReference type="STRING" id="1121022.GCA_000376105_03115"/>
<keyword evidence="3" id="KW-1185">Reference proteome</keyword>
<dbReference type="PANTHER" id="PTHR46112">
    <property type="entry name" value="AMINOPEPTIDASE"/>
    <property type="match status" value="1"/>
</dbReference>
<dbReference type="InterPro" id="IPR000994">
    <property type="entry name" value="Pept_M24"/>
</dbReference>
<dbReference type="CDD" id="cd01066">
    <property type="entry name" value="APP_MetAP"/>
    <property type="match status" value="1"/>
</dbReference>
<name>V4PQD1_9CAUL</name>
<dbReference type="eggNOG" id="COG0006">
    <property type="taxonomic scope" value="Bacteria"/>
</dbReference>
<feature type="domain" description="Peptidase M24" evidence="1">
    <location>
        <begin position="124"/>
        <end position="333"/>
    </location>
</feature>
<dbReference type="EMBL" id="AWGB01000023">
    <property type="protein sequence ID" value="ESQ90506.1"/>
    <property type="molecule type" value="Genomic_DNA"/>
</dbReference>
<dbReference type="AlphaFoldDB" id="V4PQD1"/>
<evidence type="ECO:0000313" key="3">
    <source>
        <dbReference type="Proteomes" id="UP000017837"/>
    </source>
</evidence>
<dbReference type="Gene3D" id="3.90.230.10">
    <property type="entry name" value="Creatinase/methionine aminopeptidase superfamily"/>
    <property type="match status" value="1"/>
</dbReference>
<comment type="caution">
    <text evidence="2">The sequence shown here is derived from an EMBL/GenBank/DDBJ whole genome shotgun (WGS) entry which is preliminary data.</text>
</comment>
<protein>
    <recommendedName>
        <fullName evidence="1">Peptidase M24 domain-containing protein</fullName>
    </recommendedName>
</protein>
<proteinExistence type="predicted"/>
<dbReference type="PATRIC" id="fig|1121022.4.peg.2504"/>
<evidence type="ECO:0000313" key="2">
    <source>
        <dbReference type="EMBL" id="ESQ90506.1"/>
    </source>
</evidence>
<dbReference type="InterPro" id="IPR050659">
    <property type="entry name" value="Peptidase_M24B"/>
</dbReference>
<evidence type="ECO:0000259" key="1">
    <source>
        <dbReference type="Pfam" id="PF00557"/>
    </source>
</evidence>
<dbReference type="PANTHER" id="PTHR46112:SF3">
    <property type="entry name" value="AMINOPEPTIDASE YPDF"/>
    <property type="match status" value="1"/>
</dbReference>
<dbReference type="Proteomes" id="UP000017837">
    <property type="component" value="Unassembled WGS sequence"/>
</dbReference>
<dbReference type="SUPFAM" id="SSF55920">
    <property type="entry name" value="Creatinase/aminopeptidase"/>
    <property type="match status" value="1"/>
</dbReference>
<organism evidence="2 3">
    <name type="scientific">Asticcacaulis benevestitus DSM 16100 = ATCC BAA-896</name>
    <dbReference type="NCBI Taxonomy" id="1121022"/>
    <lineage>
        <taxon>Bacteria</taxon>
        <taxon>Pseudomonadati</taxon>
        <taxon>Pseudomonadota</taxon>
        <taxon>Alphaproteobacteria</taxon>
        <taxon>Caulobacterales</taxon>
        <taxon>Caulobacteraceae</taxon>
        <taxon>Asticcacaulis</taxon>
    </lineage>
</organism>
<reference evidence="2 3" key="1">
    <citation type="journal article" date="2014" name="Nature">
        <title>Sequential evolution of bacterial morphology by co-option of a developmental regulator.</title>
        <authorList>
            <person name="Jiang C."/>
            <person name="Brown P.J."/>
            <person name="Ducret A."/>
            <person name="Brun Y.V."/>
        </authorList>
    </citation>
    <scope>NUCLEOTIDE SEQUENCE [LARGE SCALE GENOMIC DNA]</scope>
    <source>
        <strain evidence="2 3">DSM 16100</strain>
    </source>
</reference>
<gene>
    <name evidence="2" type="ORF">ABENE_12350</name>
</gene>
<dbReference type="InterPro" id="IPR036005">
    <property type="entry name" value="Creatinase/aminopeptidase-like"/>
</dbReference>
<accession>V4PQD1</accession>
<dbReference type="Pfam" id="PF00557">
    <property type="entry name" value="Peptidase_M24"/>
    <property type="match status" value="1"/>
</dbReference>
<sequence>MNLLYLTGYEAIWYPNRLPVGVVIDRDRPECLVFDWRRHETYVRNRVFADAVVLFDYNDAIEVVTATLSGDPDVLGIEWSSSNPSAPVMTELARRLEASGTRLVSGDWIVDGVRLYKSDAELACVREAAAMADAAMASLSKRLRPGMSELEVSALMGHLLATVGSEPAAMPVLVNSGPQAWMDIHGFPSSRRLEAGDVVNVDCCASVGRYHANLGRSFVLGPSKTRARAIIETGAVSLDILRKEARLNADPAPAAAAADAYARRKLPPENVWWIGGYALGLCLLPNWVGHTYLANDGNEKCLLKSGYVTNFENVFVDPTEGFEAGCIDTLIMTPAGLDLLSTLPRRLIDVAL</sequence>